<dbReference type="InParanoid" id="A0A1Z5S434"/>
<protein>
    <submittedName>
        <fullName evidence="2">Uncharacterized protein</fullName>
    </submittedName>
</protein>
<reference evidence="3" key="2">
    <citation type="journal article" date="2018" name="Plant J.">
        <title>The Sorghum bicolor reference genome: improved assembly, gene annotations, a transcriptome atlas, and signatures of genome organization.</title>
        <authorList>
            <person name="McCormick R.F."/>
            <person name="Truong S.K."/>
            <person name="Sreedasyam A."/>
            <person name="Jenkins J."/>
            <person name="Shu S."/>
            <person name="Sims D."/>
            <person name="Kennedy M."/>
            <person name="Amirebrahimi M."/>
            <person name="Weers B.D."/>
            <person name="McKinley B."/>
            <person name="Mattison A."/>
            <person name="Morishige D.T."/>
            <person name="Grimwood J."/>
            <person name="Schmutz J."/>
            <person name="Mullet J.E."/>
        </authorList>
    </citation>
    <scope>NUCLEOTIDE SEQUENCE [LARGE SCALE GENOMIC DNA]</scope>
    <source>
        <strain evidence="3">cv. BTx623</strain>
    </source>
</reference>
<dbReference type="AlphaFoldDB" id="A0A1Z5S434"/>
<gene>
    <name evidence="2" type="ORF">SORBI_3001G032850</name>
</gene>
<evidence type="ECO:0000256" key="1">
    <source>
        <dbReference type="SAM" id="SignalP"/>
    </source>
</evidence>
<evidence type="ECO:0000313" key="2">
    <source>
        <dbReference type="EMBL" id="OQU90712.1"/>
    </source>
</evidence>
<feature type="chain" id="PRO_5013006846" evidence="1">
    <location>
        <begin position="20"/>
        <end position="71"/>
    </location>
</feature>
<dbReference type="EMBL" id="CM000760">
    <property type="protein sequence ID" value="OQU90712.1"/>
    <property type="molecule type" value="Genomic_DNA"/>
</dbReference>
<proteinExistence type="predicted"/>
<evidence type="ECO:0000313" key="3">
    <source>
        <dbReference type="Proteomes" id="UP000000768"/>
    </source>
</evidence>
<reference evidence="2 3" key="1">
    <citation type="journal article" date="2009" name="Nature">
        <title>The Sorghum bicolor genome and the diversification of grasses.</title>
        <authorList>
            <person name="Paterson A.H."/>
            <person name="Bowers J.E."/>
            <person name="Bruggmann R."/>
            <person name="Dubchak I."/>
            <person name="Grimwood J."/>
            <person name="Gundlach H."/>
            <person name="Haberer G."/>
            <person name="Hellsten U."/>
            <person name="Mitros T."/>
            <person name="Poliakov A."/>
            <person name="Schmutz J."/>
            <person name="Spannagl M."/>
            <person name="Tang H."/>
            <person name="Wang X."/>
            <person name="Wicker T."/>
            <person name="Bharti A.K."/>
            <person name="Chapman J."/>
            <person name="Feltus F.A."/>
            <person name="Gowik U."/>
            <person name="Grigoriev I.V."/>
            <person name="Lyons E."/>
            <person name="Maher C.A."/>
            <person name="Martis M."/>
            <person name="Narechania A."/>
            <person name="Otillar R.P."/>
            <person name="Penning B.W."/>
            <person name="Salamov A.A."/>
            <person name="Wang Y."/>
            <person name="Zhang L."/>
            <person name="Carpita N.C."/>
            <person name="Freeling M."/>
            <person name="Gingle A.R."/>
            <person name="Hash C.T."/>
            <person name="Keller B."/>
            <person name="Klein P."/>
            <person name="Kresovich S."/>
            <person name="McCann M.C."/>
            <person name="Ming R."/>
            <person name="Peterson D.G."/>
            <person name="Mehboob-ur-Rahman"/>
            <person name="Ware D."/>
            <person name="Westhoff P."/>
            <person name="Mayer K.F."/>
            <person name="Messing J."/>
            <person name="Rokhsar D.S."/>
        </authorList>
    </citation>
    <scope>NUCLEOTIDE SEQUENCE [LARGE SCALE GENOMIC DNA]</scope>
    <source>
        <strain evidence="3">cv. BTx623</strain>
    </source>
</reference>
<keyword evidence="1" id="KW-0732">Signal</keyword>
<feature type="signal peptide" evidence="1">
    <location>
        <begin position="1"/>
        <end position="19"/>
    </location>
</feature>
<dbReference type="Gramene" id="OQU90712">
    <property type="protein sequence ID" value="OQU90712"/>
    <property type="gene ID" value="SORBI_3001G032850"/>
</dbReference>
<accession>A0A1Z5S434</accession>
<dbReference type="Proteomes" id="UP000000768">
    <property type="component" value="Chromosome 1"/>
</dbReference>
<name>A0A1Z5S434_SORBI</name>
<organism evidence="2 3">
    <name type="scientific">Sorghum bicolor</name>
    <name type="common">Sorghum</name>
    <name type="synonym">Sorghum vulgare</name>
    <dbReference type="NCBI Taxonomy" id="4558"/>
    <lineage>
        <taxon>Eukaryota</taxon>
        <taxon>Viridiplantae</taxon>
        <taxon>Streptophyta</taxon>
        <taxon>Embryophyta</taxon>
        <taxon>Tracheophyta</taxon>
        <taxon>Spermatophyta</taxon>
        <taxon>Magnoliopsida</taxon>
        <taxon>Liliopsida</taxon>
        <taxon>Poales</taxon>
        <taxon>Poaceae</taxon>
        <taxon>PACMAD clade</taxon>
        <taxon>Panicoideae</taxon>
        <taxon>Andropogonodae</taxon>
        <taxon>Andropogoneae</taxon>
        <taxon>Sorghinae</taxon>
        <taxon>Sorghum</taxon>
    </lineage>
</organism>
<keyword evidence="3" id="KW-1185">Reference proteome</keyword>
<sequence length="71" mass="7850">MGSMTLLVHSCLFIGQLYSFRIPGIILAGMCPVKSLHLLIYPMSNVHDDTILILVGMCPVKSLHLPHVYCP</sequence>